<name>A0A7X5KLU6_9FIRM</name>
<evidence type="ECO:0000256" key="5">
    <source>
        <dbReference type="ARBA" id="ARBA00058118"/>
    </source>
</evidence>
<dbReference type="FunFam" id="1.10.3730.10:FF:000001">
    <property type="entry name" value="Pyrroline-5-carboxylate reductase"/>
    <property type="match status" value="1"/>
</dbReference>
<evidence type="ECO:0000256" key="8">
    <source>
        <dbReference type="PIRSR" id="PIRSR000193-1"/>
    </source>
</evidence>
<comment type="similarity">
    <text evidence="1 6 9">Belongs to the pyrroline-5-carboxylate reductase family.</text>
</comment>
<reference evidence="12 13" key="1">
    <citation type="submission" date="2020-01" db="EMBL/GenBank/DDBJ databases">
        <title>Anaeroalcalibacter tamaniensis gen. nov., sp. nov., moderately halophilic strictly anaerobic fermenter bacterium from mud volcano of Taman peninsula.</title>
        <authorList>
            <person name="Frolova A."/>
            <person name="Merkel A.Y."/>
            <person name="Slobodkin A.I."/>
        </authorList>
    </citation>
    <scope>NUCLEOTIDE SEQUENCE [LARGE SCALE GENOMIC DNA]</scope>
    <source>
        <strain evidence="12 13">F-3ap</strain>
    </source>
</reference>
<dbReference type="Pfam" id="PF14748">
    <property type="entry name" value="P5CR_dimer"/>
    <property type="match status" value="1"/>
</dbReference>
<dbReference type="InterPro" id="IPR029036">
    <property type="entry name" value="P5CR_dimer"/>
</dbReference>
<dbReference type="InterPro" id="IPR053790">
    <property type="entry name" value="P5CR-like_CS"/>
</dbReference>
<dbReference type="GO" id="GO:0055129">
    <property type="term" value="P:L-proline biosynthetic process"/>
    <property type="evidence" value="ECO:0007669"/>
    <property type="project" value="UniProtKB-UniRule"/>
</dbReference>
<dbReference type="EMBL" id="JAAEEH010000001">
    <property type="protein sequence ID" value="NDL66284.1"/>
    <property type="molecule type" value="Genomic_DNA"/>
</dbReference>
<dbReference type="EC" id="1.5.1.2" evidence="6 7"/>
<evidence type="ECO:0000256" key="9">
    <source>
        <dbReference type="RuleBase" id="RU003903"/>
    </source>
</evidence>
<comment type="catalytic activity">
    <reaction evidence="6 9">
        <text>L-proline + NADP(+) = (S)-1-pyrroline-5-carboxylate + NADPH + 2 H(+)</text>
        <dbReference type="Rhea" id="RHEA:14109"/>
        <dbReference type="ChEBI" id="CHEBI:15378"/>
        <dbReference type="ChEBI" id="CHEBI:17388"/>
        <dbReference type="ChEBI" id="CHEBI:57783"/>
        <dbReference type="ChEBI" id="CHEBI:58349"/>
        <dbReference type="ChEBI" id="CHEBI:60039"/>
        <dbReference type="EC" id="1.5.1.2"/>
    </reaction>
</comment>
<feature type="binding site" evidence="8">
    <location>
        <begin position="7"/>
        <end position="12"/>
    </location>
    <ligand>
        <name>NADP(+)</name>
        <dbReference type="ChEBI" id="CHEBI:58349"/>
    </ligand>
</feature>
<dbReference type="Pfam" id="PF03807">
    <property type="entry name" value="F420_oxidored"/>
    <property type="match status" value="1"/>
</dbReference>
<dbReference type="PROSITE" id="PS00521">
    <property type="entry name" value="P5CR"/>
    <property type="match status" value="1"/>
</dbReference>
<feature type="domain" description="Pyrroline-5-carboxylate reductase catalytic N-terminal" evidence="10">
    <location>
        <begin position="3"/>
        <end position="92"/>
    </location>
</feature>
<comment type="subcellular location">
    <subcellularLocation>
        <location evidence="6">Cytoplasm</location>
    </subcellularLocation>
</comment>
<accession>A0A7X5KLU6</accession>
<proteinExistence type="inferred from homology"/>
<evidence type="ECO:0000259" key="11">
    <source>
        <dbReference type="Pfam" id="PF14748"/>
    </source>
</evidence>
<feature type="binding site" evidence="8">
    <location>
        <begin position="66"/>
        <end position="69"/>
    </location>
    <ligand>
        <name>NADP(+)</name>
        <dbReference type="ChEBI" id="CHEBI:58349"/>
    </ligand>
</feature>
<feature type="binding site" evidence="8">
    <location>
        <position position="53"/>
    </location>
    <ligand>
        <name>NADPH</name>
        <dbReference type="ChEBI" id="CHEBI:57783"/>
    </ligand>
</feature>
<dbReference type="SUPFAM" id="SSF51735">
    <property type="entry name" value="NAD(P)-binding Rossmann-fold domains"/>
    <property type="match status" value="1"/>
</dbReference>
<dbReference type="InterPro" id="IPR000304">
    <property type="entry name" value="Pyrroline-COOH_reductase"/>
</dbReference>
<organism evidence="12 13">
    <name type="scientific">Anaerotalea alkaliphila</name>
    <dbReference type="NCBI Taxonomy" id="2662126"/>
    <lineage>
        <taxon>Bacteria</taxon>
        <taxon>Bacillati</taxon>
        <taxon>Bacillota</taxon>
        <taxon>Clostridia</taxon>
        <taxon>Eubacteriales</taxon>
        <taxon>Anaerotalea</taxon>
    </lineage>
</organism>
<keyword evidence="4 6" id="KW-0560">Oxidoreductase</keyword>
<evidence type="ECO:0000256" key="7">
    <source>
        <dbReference type="NCBIfam" id="TIGR00112"/>
    </source>
</evidence>
<dbReference type="Gene3D" id="3.40.50.720">
    <property type="entry name" value="NAD(P)-binding Rossmann-like Domain"/>
    <property type="match status" value="1"/>
</dbReference>
<comment type="pathway">
    <text evidence="6 9">Amino-acid biosynthesis; L-proline biosynthesis; L-proline from L-glutamate 5-semialdehyde: step 1/1.</text>
</comment>
<evidence type="ECO:0000256" key="1">
    <source>
        <dbReference type="ARBA" id="ARBA00005525"/>
    </source>
</evidence>
<dbReference type="Proteomes" id="UP000461585">
    <property type="component" value="Unassembled WGS sequence"/>
</dbReference>
<evidence type="ECO:0000259" key="10">
    <source>
        <dbReference type="Pfam" id="PF03807"/>
    </source>
</evidence>
<keyword evidence="13" id="KW-1185">Reference proteome</keyword>
<dbReference type="UniPathway" id="UPA00098">
    <property type="reaction ID" value="UER00361"/>
</dbReference>
<dbReference type="PIRSF" id="PIRSF000193">
    <property type="entry name" value="Pyrrol-5-carb_rd"/>
    <property type="match status" value="1"/>
</dbReference>
<evidence type="ECO:0000313" key="13">
    <source>
        <dbReference type="Proteomes" id="UP000461585"/>
    </source>
</evidence>
<feature type="domain" description="Pyrroline-5-carboxylate reductase dimerisation" evidence="11">
    <location>
        <begin position="157"/>
        <end position="259"/>
    </location>
</feature>
<dbReference type="AlphaFoldDB" id="A0A7X5KLU6"/>
<keyword evidence="6 9" id="KW-0028">Amino-acid biosynthesis</keyword>
<dbReference type="InterPro" id="IPR036291">
    <property type="entry name" value="NAD(P)-bd_dom_sf"/>
</dbReference>
<comment type="caution">
    <text evidence="12">The sequence shown here is derived from an EMBL/GenBank/DDBJ whole genome shotgun (WGS) entry which is preliminary data.</text>
</comment>
<evidence type="ECO:0000256" key="3">
    <source>
        <dbReference type="ARBA" id="ARBA00022857"/>
    </source>
</evidence>
<keyword evidence="2 6" id="KW-0641">Proline biosynthesis</keyword>
<comment type="function">
    <text evidence="5 6">Catalyzes the reduction of 1-pyrroline-5-carboxylate (PCA) to L-proline.</text>
</comment>
<dbReference type="PANTHER" id="PTHR11645">
    <property type="entry name" value="PYRROLINE-5-CARBOXYLATE REDUCTASE"/>
    <property type="match status" value="1"/>
</dbReference>
<dbReference type="SUPFAM" id="SSF48179">
    <property type="entry name" value="6-phosphogluconate dehydrogenase C-terminal domain-like"/>
    <property type="match status" value="1"/>
</dbReference>
<keyword evidence="6" id="KW-0963">Cytoplasm</keyword>
<dbReference type="InterPro" id="IPR028939">
    <property type="entry name" value="P5C_Rdtase_cat_N"/>
</dbReference>
<dbReference type="GO" id="GO:0005737">
    <property type="term" value="C:cytoplasm"/>
    <property type="evidence" value="ECO:0007669"/>
    <property type="project" value="UniProtKB-SubCell"/>
</dbReference>
<evidence type="ECO:0000313" key="12">
    <source>
        <dbReference type="EMBL" id="NDL66284.1"/>
    </source>
</evidence>
<sequence>MKTIGFIGAGNMGAAMMQGAKKVFGDGILFTDISRNRMEELQDQLGLPFVLSNQECVDQASYVVLAIKPQYYGEALEGIRPRKGQVFISIAPGISISKVKALLGGDVRVVRAMPNTPALLGEGMSAISFSEDPYQEEERDTVRRLFDSFGKTLTVPESQMDMVVPLSGSSPAYVYMLIEAMADAGVLTGMPRKDAYMLAAQSVVGAARMVLETGRHPGALKDDVCSPGGTTIEAVKVLEAKGFRSAIIEAMEACWKKAKSFQSQD</sequence>
<evidence type="ECO:0000256" key="4">
    <source>
        <dbReference type="ARBA" id="ARBA00023002"/>
    </source>
</evidence>
<protein>
    <recommendedName>
        <fullName evidence="6 7">Pyrroline-5-carboxylate reductase</fullName>
        <shortName evidence="6">P5C reductase</shortName>
        <shortName evidence="6">P5CR</shortName>
        <ecNumber evidence="6 7">1.5.1.2</ecNumber>
    </recommendedName>
    <alternativeName>
        <fullName evidence="6">PCA reductase</fullName>
    </alternativeName>
</protein>
<dbReference type="PANTHER" id="PTHR11645:SF0">
    <property type="entry name" value="PYRROLINE-5-CARBOXYLATE REDUCTASE 3"/>
    <property type="match status" value="1"/>
</dbReference>
<dbReference type="NCBIfam" id="TIGR00112">
    <property type="entry name" value="proC"/>
    <property type="match status" value="1"/>
</dbReference>
<evidence type="ECO:0000256" key="2">
    <source>
        <dbReference type="ARBA" id="ARBA00022650"/>
    </source>
</evidence>
<dbReference type="RefSeq" id="WP_162369006.1">
    <property type="nucleotide sequence ID" value="NZ_JAAEEH010000001.1"/>
</dbReference>
<dbReference type="InterPro" id="IPR008927">
    <property type="entry name" value="6-PGluconate_DH-like_C_sf"/>
</dbReference>
<comment type="catalytic activity">
    <reaction evidence="6">
        <text>L-proline + NAD(+) = (S)-1-pyrroline-5-carboxylate + NADH + 2 H(+)</text>
        <dbReference type="Rhea" id="RHEA:14105"/>
        <dbReference type="ChEBI" id="CHEBI:15378"/>
        <dbReference type="ChEBI" id="CHEBI:17388"/>
        <dbReference type="ChEBI" id="CHEBI:57540"/>
        <dbReference type="ChEBI" id="CHEBI:57945"/>
        <dbReference type="ChEBI" id="CHEBI:60039"/>
        <dbReference type="EC" id="1.5.1.2"/>
    </reaction>
</comment>
<dbReference type="Gene3D" id="1.10.3730.10">
    <property type="entry name" value="ProC C-terminal domain-like"/>
    <property type="match status" value="1"/>
</dbReference>
<keyword evidence="3 6" id="KW-0521">NADP</keyword>
<dbReference type="GO" id="GO:0004735">
    <property type="term" value="F:pyrroline-5-carboxylate reductase activity"/>
    <property type="evidence" value="ECO:0007669"/>
    <property type="project" value="UniProtKB-UniRule"/>
</dbReference>
<evidence type="ECO:0000256" key="6">
    <source>
        <dbReference type="HAMAP-Rule" id="MF_01925"/>
    </source>
</evidence>
<dbReference type="HAMAP" id="MF_01925">
    <property type="entry name" value="P5C_reductase"/>
    <property type="match status" value="1"/>
</dbReference>
<gene>
    <name evidence="6 12" type="primary">proC</name>
    <name evidence="12" type="ORF">GXN74_00800</name>
</gene>